<dbReference type="InterPro" id="IPR050319">
    <property type="entry name" value="ABC_transp_ATP-bind"/>
</dbReference>
<sequence length="340" mass="38266">MTVATNDNLKKENETLLVIEGLKKYFPISSGFFGKTKQYIKAVDGINLIVKKGETLGIVGESGCGKSTTGNTILRLIEPTDGKIIFEGSDITKLSERGMQKIRKDIQMVFQDPFSSLNPRMRVFDIIAEPLRTHKVTKGKELEQAVYELMETVGLDRSFSSRYPHEFSGGQRQRIGIARALALKPKLIICDEPVSALDVSIQAQILNLLMDLQKKFNLTYIFIAHGIPAVKYISDRIAVMYMGEVVELSSKEGLFKHTLHPYTSGLIASVPIPDPTLRDRKEQYFLEEDLPEQTNLSTGCSFYPRCPFGTEKCIVEKPELRQIKDEHFVACHHPLQNIVS</sequence>
<accession>A0ABX7E4C1</accession>
<dbReference type="RefSeq" id="WP_202779033.1">
    <property type="nucleotide sequence ID" value="NZ_CP065425.1"/>
</dbReference>
<dbReference type="Pfam" id="PF00005">
    <property type="entry name" value="ABC_tran"/>
    <property type="match status" value="1"/>
</dbReference>
<dbReference type="InterPro" id="IPR013563">
    <property type="entry name" value="Oligopep_ABC_C"/>
</dbReference>
<dbReference type="InterPro" id="IPR017871">
    <property type="entry name" value="ABC_transporter-like_CS"/>
</dbReference>
<comment type="similarity">
    <text evidence="1">Belongs to the ABC transporter superfamily.</text>
</comment>
<dbReference type="SUPFAM" id="SSF52540">
    <property type="entry name" value="P-loop containing nucleoside triphosphate hydrolases"/>
    <property type="match status" value="1"/>
</dbReference>
<dbReference type="GO" id="GO:0005524">
    <property type="term" value="F:ATP binding"/>
    <property type="evidence" value="ECO:0007669"/>
    <property type="project" value="UniProtKB-KW"/>
</dbReference>
<feature type="domain" description="ABC transporter" evidence="5">
    <location>
        <begin position="17"/>
        <end position="267"/>
    </location>
</feature>
<evidence type="ECO:0000256" key="1">
    <source>
        <dbReference type="ARBA" id="ARBA00005417"/>
    </source>
</evidence>
<name>A0ABX7E4C1_9BACI</name>
<evidence type="ECO:0000313" key="6">
    <source>
        <dbReference type="EMBL" id="QQZ10090.1"/>
    </source>
</evidence>
<evidence type="ECO:0000256" key="2">
    <source>
        <dbReference type="ARBA" id="ARBA00022448"/>
    </source>
</evidence>
<dbReference type="Proteomes" id="UP000595691">
    <property type="component" value="Chromosome"/>
</dbReference>
<keyword evidence="2" id="KW-0813">Transport</keyword>
<keyword evidence="4 6" id="KW-0067">ATP-binding</keyword>
<dbReference type="Gene3D" id="3.40.50.300">
    <property type="entry name" value="P-loop containing nucleotide triphosphate hydrolases"/>
    <property type="match status" value="1"/>
</dbReference>
<dbReference type="PROSITE" id="PS00211">
    <property type="entry name" value="ABC_TRANSPORTER_1"/>
    <property type="match status" value="1"/>
</dbReference>
<dbReference type="CDD" id="cd03257">
    <property type="entry name" value="ABC_NikE_OppD_transporters"/>
    <property type="match status" value="1"/>
</dbReference>
<protein>
    <submittedName>
        <fullName evidence="6">ATP-binding cassette domain-containing protein</fullName>
    </submittedName>
</protein>
<evidence type="ECO:0000259" key="5">
    <source>
        <dbReference type="PROSITE" id="PS50893"/>
    </source>
</evidence>
<reference evidence="6 7" key="1">
    <citation type="submission" date="2020-11" db="EMBL/GenBank/DDBJ databases">
        <title>Taxonomic evaluation of the Bacillus sporothermodurans group of bacteria based on whole genome sequences.</title>
        <authorList>
            <person name="Fiedler G."/>
            <person name="Herbstmann A.-D."/>
            <person name="Doll E."/>
            <person name="Wenning M."/>
            <person name="Brinks E."/>
            <person name="Kabisch J."/>
            <person name="Breitenwieser F."/>
            <person name="Lappann M."/>
            <person name="Boehnlein C."/>
            <person name="Franz C."/>
        </authorList>
    </citation>
    <scope>NUCLEOTIDE SEQUENCE [LARGE SCALE GENOMIC DNA]</scope>
    <source>
        <strain evidence="6 7">JCM 19841</strain>
    </source>
</reference>
<evidence type="ECO:0000256" key="3">
    <source>
        <dbReference type="ARBA" id="ARBA00022741"/>
    </source>
</evidence>
<keyword evidence="3" id="KW-0547">Nucleotide-binding</keyword>
<evidence type="ECO:0000256" key="4">
    <source>
        <dbReference type="ARBA" id="ARBA00022840"/>
    </source>
</evidence>
<evidence type="ECO:0000313" key="7">
    <source>
        <dbReference type="Proteomes" id="UP000595691"/>
    </source>
</evidence>
<dbReference type="PROSITE" id="PS50893">
    <property type="entry name" value="ABC_TRANSPORTER_2"/>
    <property type="match status" value="1"/>
</dbReference>
<dbReference type="NCBIfam" id="TIGR01727">
    <property type="entry name" value="oligo_HPY"/>
    <property type="match status" value="1"/>
</dbReference>
<dbReference type="InterPro" id="IPR003439">
    <property type="entry name" value="ABC_transporter-like_ATP-bd"/>
</dbReference>
<dbReference type="SMART" id="SM00382">
    <property type="entry name" value="AAA"/>
    <property type="match status" value="1"/>
</dbReference>
<dbReference type="EMBL" id="CP065425">
    <property type="protein sequence ID" value="QQZ10090.1"/>
    <property type="molecule type" value="Genomic_DNA"/>
</dbReference>
<dbReference type="Pfam" id="PF08352">
    <property type="entry name" value="oligo_HPY"/>
    <property type="match status" value="1"/>
</dbReference>
<gene>
    <name evidence="6" type="ORF">I5776_03770</name>
</gene>
<dbReference type="InterPro" id="IPR003593">
    <property type="entry name" value="AAA+_ATPase"/>
</dbReference>
<keyword evidence="7" id="KW-1185">Reference proteome</keyword>
<proteinExistence type="inferred from homology"/>
<organism evidence="6 7">
    <name type="scientific">Heyndrickxia vini</name>
    <dbReference type="NCBI Taxonomy" id="1476025"/>
    <lineage>
        <taxon>Bacteria</taxon>
        <taxon>Bacillati</taxon>
        <taxon>Bacillota</taxon>
        <taxon>Bacilli</taxon>
        <taxon>Bacillales</taxon>
        <taxon>Bacillaceae</taxon>
        <taxon>Heyndrickxia</taxon>
    </lineage>
</organism>
<dbReference type="InterPro" id="IPR027417">
    <property type="entry name" value="P-loop_NTPase"/>
</dbReference>
<dbReference type="PANTHER" id="PTHR43776">
    <property type="entry name" value="TRANSPORT ATP-BINDING PROTEIN"/>
    <property type="match status" value="1"/>
</dbReference>